<evidence type="ECO:0000256" key="4">
    <source>
        <dbReference type="ARBA" id="ARBA00014772"/>
    </source>
</evidence>
<evidence type="ECO:0000256" key="9">
    <source>
        <dbReference type="ARBA" id="ARBA00022737"/>
    </source>
</evidence>
<dbReference type="Gene3D" id="1.25.40.120">
    <property type="entry name" value="Protein prenylyltransferase"/>
    <property type="match status" value="1"/>
</dbReference>
<dbReference type="FunCoup" id="K1QZ11">
    <property type="interactions" value="676"/>
</dbReference>
<keyword evidence="9" id="KW-0677">Repeat</keyword>
<dbReference type="PROSITE" id="PS51147">
    <property type="entry name" value="PFTA"/>
    <property type="match status" value="5"/>
</dbReference>
<dbReference type="FunFam" id="1.25.40.120:FF:000001">
    <property type="entry name" value="Geranylgeranyl transferase type-2 subunit alpha"/>
    <property type="match status" value="1"/>
</dbReference>
<dbReference type="SUPFAM" id="SSF48439">
    <property type="entry name" value="Protein prenylyltransferase"/>
    <property type="match status" value="1"/>
</dbReference>
<comment type="similarity">
    <text evidence="2 11">Belongs to the protein prenyltransferase subunit alpha family.</text>
</comment>
<dbReference type="GO" id="GO:0008270">
    <property type="term" value="F:zinc ion binding"/>
    <property type="evidence" value="ECO:0007669"/>
    <property type="project" value="InterPro"/>
</dbReference>
<comment type="function">
    <text evidence="11">Catalyzes the transfer of a geranyl-geranyl moiety from geranyl-geranyl pyrophosphate to cysteines occuring in specific C-terminal amino acid sequences.</text>
</comment>
<dbReference type="Gene3D" id="2.60.40.1130">
    <property type="entry name" value="Rab geranylgeranyltransferase alpha-subunit, insert domain"/>
    <property type="match status" value="1"/>
</dbReference>
<dbReference type="InterPro" id="IPR002088">
    <property type="entry name" value="Prenyl_trans_a"/>
</dbReference>
<gene>
    <name evidence="13" type="ORF">CGI_10017840</name>
</gene>
<dbReference type="InParanoid" id="K1QZ11"/>
<dbReference type="AlphaFoldDB" id="K1QZ11"/>
<feature type="domain" description="Rab geranylgeranyltransferase alpha subunit insert-domain" evidence="12">
    <location>
        <begin position="251"/>
        <end position="311"/>
    </location>
</feature>
<comment type="function">
    <text evidence="1">Catalyzes the transfer of a geranylgeranyl moiety from geranylgeranyl diphosphate to both cysteines of Rab proteins with the C-terminal sequence -XXCC, -XCXC and -CCXX, such as RAB1A, RAB3A, RAB5A and RAB7A.</text>
</comment>
<evidence type="ECO:0000256" key="8">
    <source>
        <dbReference type="ARBA" id="ARBA00022679"/>
    </source>
</evidence>
<protein>
    <recommendedName>
        <fullName evidence="4 11">Geranylgeranyl transferase type-2 subunit alpha</fullName>
        <ecNumber evidence="3 11">2.5.1.60</ecNumber>
    </recommendedName>
    <alternativeName>
        <fullName evidence="11">Geranylgeranyl transferase type II subunit alpha</fullName>
    </alternativeName>
</protein>
<sequence length="571" mass="65656">MYIKYDPLGHGRLKVKTTAQQEEAKRKEREQKLKLYTAATSGAFKKRLNGEFDEEGLKLTGEILSVNPDFYSLWNYRKEIFLFMKDNKETEFVQKLMQDELGFLESCLKVNPKSYGAWHHRSFILENMPLPDWERELQLCNTFLEYDERNFHCWDYRRFVVLTSDVDLEQELAYTTEKIQTNFSNYSSWHYRSKLLPVIFPDPTHPVRVQEDILLQEHETVQNAIFTDPDDQSAWFYHRWLLGRGRKKLQISCVHASRKTNQILVLLTNYIQVNHGHQLSVNINSSPVTGEWRNVTGTNSYSIIWILTVKDGFPGGEDLSIGVTLLTESDCTQFSQGLQLAEGQDEAWTMASYKAGTRFSIELSAAASSTMEKELEAIQELHSVEPENKWVLLTLLYLMKAIDPVHEKYQDDITEAIEKLTAVDSKRKAFYRDLKSKFMMEKILDVQDVNTRDMTLSGLDLTSLCHTEWMVLVQELDVSQNHLTSLKPLGNLPCLVVLIANNNDIDSVEGLQHCKQLKKLHLQKNALRTVQAFSTLSSLPLEDVNVSGNPLCNIENYTEALKAILPTLAPS</sequence>
<dbReference type="InterPro" id="IPR001611">
    <property type="entry name" value="Leu-rich_rpt"/>
</dbReference>
<dbReference type="InterPro" id="IPR009087">
    <property type="entry name" value="RabGGT_asu_insert-domain"/>
</dbReference>
<dbReference type="PANTHER" id="PTHR11129">
    <property type="entry name" value="PROTEIN FARNESYLTRANSFERASE ALPHA SUBUNIT/RAB GERANYLGERANYL TRANSFERASE ALPHA SUBUNIT"/>
    <property type="match status" value="1"/>
</dbReference>
<name>K1QZ11_MAGGI</name>
<keyword evidence="6 11" id="KW-0637">Prenyltransferase</keyword>
<dbReference type="Pfam" id="PF07711">
    <property type="entry name" value="RabGGT_insert"/>
    <property type="match status" value="1"/>
</dbReference>
<proteinExistence type="inferred from homology"/>
<evidence type="ECO:0000256" key="1">
    <source>
        <dbReference type="ARBA" id="ARBA00002902"/>
    </source>
</evidence>
<comment type="catalytic activity">
    <reaction evidence="10 11">
        <text>geranylgeranyl diphosphate + L-cysteinyl-[protein] = S-geranylgeranyl-L-cysteinyl-[protein] + diphosphate</text>
        <dbReference type="Rhea" id="RHEA:21240"/>
        <dbReference type="Rhea" id="RHEA-COMP:10131"/>
        <dbReference type="Rhea" id="RHEA-COMP:11537"/>
        <dbReference type="ChEBI" id="CHEBI:29950"/>
        <dbReference type="ChEBI" id="CHEBI:33019"/>
        <dbReference type="ChEBI" id="CHEBI:57533"/>
        <dbReference type="ChEBI" id="CHEBI:86021"/>
        <dbReference type="EC" id="2.5.1.60"/>
    </reaction>
</comment>
<accession>K1QZ11</accession>
<organism evidence="13">
    <name type="scientific">Magallana gigas</name>
    <name type="common">Pacific oyster</name>
    <name type="synonym">Crassostrea gigas</name>
    <dbReference type="NCBI Taxonomy" id="29159"/>
    <lineage>
        <taxon>Eukaryota</taxon>
        <taxon>Metazoa</taxon>
        <taxon>Spiralia</taxon>
        <taxon>Lophotrochozoa</taxon>
        <taxon>Mollusca</taxon>
        <taxon>Bivalvia</taxon>
        <taxon>Autobranchia</taxon>
        <taxon>Pteriomorphia</taxon>
        <taxon>Ostreida</taxon>
        <taxon>Ostreoidea</taxon>
        <taxon>Ostreidae</taxon>
        <taxon>Magallana</taxon>
    </lineage>
</organism>
<dbReference type="SUPFAM" id="SSF49594">
    <property type="entry name" value="Rab geranylgeranyltransferase alpha-subunit, insert domain"/>
    <property type="match status" value="1"/>
</dbReference>
<evidence type="ECO:0000256" key="2">
    <source>
        <dbReference type="ARBA" id="ARBA00006734"/>
    </source>
</evidence>
<evidence type="ECO:0000256" key="6">
    <source>
        <dbReference type="ARBA" id="ARBA00022602"/>
    </source>
</evidence>
<dbReference type="InterPro" id="IPR025875">
    <property type="entry name" value="Leu-rich_rpt_4"/>
</dbReference>
<dbReference type="HOGENOM" id="CLU_031996_3_2_1"/>
<dbReference type="Pfam" id="PF01239">
    <property type="entry name" value="PPTA"/>
    <property type="match status" value="5"/>
</dbReference>
<dbReference type="EC" id="2.5.1.60" evidence="3 11"/>
<evidence type="ECO:0000259" key="12">
    <source>
        <dbReference type="Pfam" id="PF07711"/>
    </source>
</evidence>
<keyword evidence="5" id="KW-0597">Phosphoprotein</keyword>
<dbReference type="Pfam" id="PF12799">
    <property type="entry name" value="LRR_4"/>
    <property type="match status" value="1"/>
</dbReference>
<dbReference type="EMBL" id="JH816626">
    <property type="protein sequence ID" value="EKC42272.1"/>
    <property type="molecule type" value="Genomic_DNA"/>
</dbReference>
<evidence type="ECO:0000256" key="11">
    <source>
        <dbReference type="RuleBase" id="RU367120"/>
    </source>
</evidence>
<dbReference type="PANTHER" id="PTHR11129:SF2">
    <property type="entry name" value="GERANYLGERANYL TRANSFERASE TYPE-2 SUBUNIT ALPHA"/>
    <property type="match status" value="1"/>
</dbReference>
<evidence type="ECO:0000256" key="5">
    <source>
        <dbReference type="ARBA" id="ARBA00022553"/>
    </source>
</evidence>
<dbReference type="PROSITE" id="PS51450">
    <property type="entry name" value="LRR"/>
    <property type="match status" value="1"/>
</dbReference>
<dbReference type="Gene3D" id="3.80.10.10">
    <property type="entry name" value="Ribonuclease Inhibitor"/>
    <property type="match status" value="1"/>
</dbReference>
<dbReference type="SUPFAM" id="SSF52058">
    <property type="entry name" value="L domain-like"/>
    <property type="match status" value="1"/>
</dbReference>
<evidence type="ECO:0000313" key="13">
    <source>
        <dbReference type="EMBL" id="EKC42272.1"/>
    </source>
</evidence>
<keyword evidence="8 11" id="KW-0808">Transferase</keyword>
<dbReference type="GO" id="GO:0005968">
    <property type="term" value="C:Rab-protein geranylgeranyltransferase complex"/>
    <property type="evidence" value="ECO:0007669"/>
    <property type="project" value="TreeGrafter"/>
</dbReference>
<keyword evidence="7" id="KW-0433">Leucine-rich repeat</keyword>
<evidence type="ECO:0000256" key="10">
    <source>
        <dbReference type="ARBA" id="ARBA00047658"/>
    </source>
</evidence>
<reference evidence="13" key="1">
    <citation type="journal article" date="2012" name="Nature">
        <title>The oyster genome reveals stress adaptation and complexity of shell formation.</title>
        <authorList>
            <person name="Zhang G."/>
            <person name="Fang X."/>
            <person name="Guo X."/>
            <person name="Li L."/>
            <person name="Luo R."/>
            <person name="Xu F."/>
            <person name="Yang P."/>
            <person name="Zhang L."/>
            <person name="Wang X."/>
            <person name="Qi H."/>
            <person name="Xiong Z."/>
            <person name="Que H."/>
            <person name="Xie Y."/>
            <person name="Holland P.W."/>
            <person name="Paps J."/>
            <person name="Zhu Y."/>
            <person name="Wu F."/>
            <person name="Chen Y."/>
            <person name="Wang J."/>
            <person name="Peng C."/>
            <person name="Meng J."/>
            <person name="Yang L."/>
            <person name="Liu J."/>
            <person name="Wen B."/>
            <person name="Zhang N."/>
            <person name="Huang Z."/>
            <person name="Zhu Q."/>
            <person name="Feng Y."/>
            <person name="Mount A."/>
            <person name="Hedgecock D."/>
            <person name="Xu Z."/>
            <person name="Liu Y."/>
            <person name="Domazet-Loso T."/>
            <person name="Du Y."/>
            <person name="Sun X."/>
            <person name="Zhang S."/>
            <person name="Liu B."/>
            <person name="Cheng P."/>
            <person name="Jiang X."/>
            <person name="Li J."/>
            <person name="Fan D."/>
            <person name="Wang W."/>
            <person name="Fu W."/>
            <person name="Wang T."/>
            <person name="Wang B."/>
            <person name="Zhang J."/>
            <person name="Peng Z."/>
            <person name="Li Y."/>
            <person name="Li N."/>
            <person name="Wang J."/>
            <person name="Chen M."/>
            <person name="He Y."/>
            <person name="Tan F."/>
            <person name="Song X."/>
            <person name="Zheng Q."/>
            <person name="Huang R."/>
            <person name="Yang H."/>
            <person name="Du X."/>
            <person name="Chen L."/>
            <person name="Yang M."/>
            <person name="Gaffney P.M."/>
            <person name="Wang S."/>
            <person name="Luo L."/>
            <person name="She Z."/>
            <person name="Ming Y."/>
            <person name="Huang W."/>
            <person name="Zhang S."/>
            <person name="Huang B."/>
            <person name="Zhang Y."/>
            <person name="Qu T."/>
            <person name="Ni P."/>
            <person name="Miao G."/>
            <person name="Wang J."/>
            <person name="Wang Q."/>
            <person name="Steinberg C.E."/>
            <person name="Wang H."/>
            <person name="Li N."/>
            <person name="Qian L."/>
            <person name="Zhang G."/>
            <person name="Li Y."/>
            <person name="Yang H."/>
            <person name="Liu X."/>
            <person name="Wang J."/>
            <person name="Yin Y."/>
            <person name="Wang J."/>
        </authorList>
    </citation>
    <scope>NUCLEOTIDE SEQUENCE [LARGE SCALE GENOMIC DNA]</scope>
    <source>
        <strain evidence="13">05x7-T-G4-1.051#20</strain>
    </source>
</reference>
<evidence type="ECO:0000256" key="3">
    <source>
        <dbReference type="ARBA" id="ARBA00012656"/>
    </source>
</evidence>
<dbReference type="InterPro" id="IPR036254">
    <property type="entry name" value="RabGGT_asu_insert-dom_sf"/>
</dbReference>
<dbReference type="GO" id="GO:0097354">
    <property type="term" value="P:prenylation"/>
    <property type="evidence" value="ECO:0007669"/>
    <property type="project" value="UniProtKB-UniRule"/>
</dbReference>
<dbReference type="InterPro" id="IPR032675">
    <property type="entry name" value="LRR_dom_sf"/>
</dbReference>
<dbReference type="GO" id="GO:0004663">
    <property type="term" value="F:Rab geranylgeranyltransferase activity"/>
    <property type="evidence" value="ECO:0007669"/>
    <property type="project" value="UniProtKB-UniRule"/>
</dbReference>
<evidence type="ECO:0000256" key="7">
    <source>
        <dbReference type="ARBA" id="ARBA00022614"/>
    </source>
</evidence>